<keyword evidence="7" id="KW-1185">Reference proteome</keyword>
<reference evidence="6 7" key="2">
    <citation type="submission" date="2023-11" db="EMBL/GenBank/DDBJ databases">
        <authorList>
            <person name="Lara A.C."/>
            <person name="Chronakova A."/>
        </authorList>
    </citation>
    <scope>NUCLEOTIDE SEQUENCE [LARGE SCALE GENOMIC DNA]</scope>
    <source>
        <strain evidence="6 7">BCCO 10_0798</strain>
    </source>
</reference>
<dbReference type="Pfam" id="PF13377">
    <property type="entry name" value="Peripla_BP_3"/>
    <property type="match status" value="1"/>
</dbReference>
<evidence type="ECO:0000256" key="2">
    <source>
        <dbReference type="ARBA" id="ARBA00023125"/>
    </source>
</evidence>
<keyword evidence="3" id="KW-0804">Transcription</keyword>
<feature type="domain" description="Transcriptional regulator LacI/GalR-like sensor" evidence="5">
    <location>
        <begin position="40"/>
        <end position="176"/>
    </location>
</feature>
<organism evidence="6 7">
    <name type="scientific">Lentzea kristufekii</name>
    <dbReference type="NCBI Taxonomy" id="3095430"/>
    <lineage>
        <taxon>Bacteria</taxon>
        <taxon>Bacillati</taxon>
        <taxon>Actinomycetota</taxon>
        <taxon>Actinomycetes</taxon>
        <taxon>Pseudonocardiales</taxon>
        <taxon>Pseudonocardiaceae</taxon>
        <taxon>Lentzea</taxon>
    </lineage>
</organism>
<dbReference type="Proteomes" id="UP001271792">
    <property type="component" value="Unassembled WGS sequence"/>
</dbReference>
<feature type="compositionally biased region" description="Basic and acidic residues" evidence="4">
    <location>
        <begin position="22"/>
        <end position="31"/>
    </location>
</feature>
<reference evidence="6 7" key="1">
    <citation type="submission" date="2023-11" db="EMBL/GenBank/DDBJ databases">
        <title>Lentzea sokolovensis, sp. nov., Lentzea kristufkii, sp. nov., and Lentzea miocenensis, sp. nov., rare actinobacteria from Sokolov Coal Basin, Miocene lacustrine sediment, Czech Republic.</title>
        <authorList>
            <person name="Lara A."/>
            <person name="Kotroba L."/>
            <person name="Nouioui I."/>
            <person name="Neumann-Schaal M."/>
            <person name="Mast Y."/>
            <person name="Chronakova A."/>
        </authorList>
    </citation>
    <scope>NUCLEOTIDE SEQUENCE [LARGE SCALE GENOMIC DNA]</scope>
    <source>
        <strain evidence="6 7">BCCO 10_0798</strain>
    </source>
</reference>
<dbReference type="InterPro" id="IPR028082">
    <property type="entry name" value="Peripla_BP_I"/>
</dbReference>
<feature type="region of interest" description="Disordered" evidence="4">
    <location>
        <begin position="1"/>
        <end position="52"/>
    </location>
</feature>
<evidence type="ECO:0000313" key="7">
    <source>
        <dbReference type="Proteomes" id="UP001271792"/>
    </source>
</evidence>
<protein>
    <submittedName>
        <fullName evidence="6">Substrate-binding domain-containing protein</fullName>
    </submittedName>
</protein>
<dbReference type="Gene3D" id="3.40.50.2300">
    <property type="match status" value="1"/>
</dbReference>
<keyword evidence="2" id="KW-0238">DNA-binding</keyword>
<evidence type="ECO:0000313" key="6">
    <source>
        <dbReference type="EMBL" id="MDX8055086.1"/>
    </source>
</evidence>
<dbReference type="PANTHER" id="PTHR30146">
    <property type="entry name" value="LACI-RELATED TRANSCRIPTIONAL REPRESSOR"/>
    <property type="match status" value="1"/>
</dbReference>
<evidence type="ECO:0000256" key="4">
    <source>
        <dbReference type="SAM" id="MobiDB-lite"/>
    </source>
</evidence>
<dbReference type="PANTHER" id="PTHR30146:SF153">
    <property type="entry name" value="LACTOSE OPERON REPRESSOR"/>
    <property type="match status" value="1"/>
</dbReference>
<dbReference type="SUPFAM" id="SSF53822">
    <property type="entry name" value="Periplasmic binding protein-like I"/>
    <property type="match status" value="1"/>
</dbReference>
<dbReference type="RefSeq" id="WP_319988854.1">
    <property type="nucleotide sequence ID" value="NZ_JAXAVV010000025.1"/>
</dbReference>
<evidence type="ECO:0000256" key="3">
    <source>
        <dbReference type="ARBA" id="ARBA00023163"/>
    </source>
</evidence>
<keyword evidence="1" id="KW-0805">Transcription regulation</keyword>
<evidence type="ECO:0000259" key="5">
    <source>
        <dbReference type="Pfam" id="PF13377"/>
    </source>
</evidence>
<sequence length="179" mass="19511">MRRPRLHHGRQADGGSPGRSRAPFDRADRVAPLRVRPRHQLRRPAAGGVQERDLQAEPVRVGALVRPGYASVAACLDDVLRPDRGTTGLVVHNEAILGQLLLELRRRSLDVPADLSVITLCPDDLAENLAVPLTSMPVPAEELGAIAVEMVMARLAQEQAPEVRLLQPRLTDRGSTATR</sequence>
<evidence type="ECO:0000256" key="1">
    <source>
        <dbReference type="ARBA" id="ARBA00023015"/>
    </source>
</evidence>
<dbReference type="EMBL" id="JAXAVV010000025">
    <property type="protein sequence ID" value="MDX8055086.1"/>
    <property type="molecule type" value="Genomic_DNA"/>
</dbReference>
<proteinExistence type="predicted"/>
<dbReference type="InterPro" id="IPR046335">
    <property type="entry name" value="LacI/GalR-like_sensor"/>
</dbReference>
<gene>
    <name evidence="6" type="ORF">SK571_37425</name>
</gene>
<comment type="caution">
    <text evidence="6">The sequence shown here is derived from an EMBL/GenBank/DDBJ whole genome shotgun (WGS) entry which is preliminary data.</text>
</comment>
<name>A0ABU4U3D0_9PSEU</name>
<accession>A0ABU4U3D0</accession>